<protein>
    <submittedName>
        <fullName evidence="1">Uncharacterized protein</fullName>
    </submittedName>
</protein>
<dbReference type="Proteomes" id="UP000602395">
    <property type="component" value="Unassembled WGS sequence"/>
</dbReference>
<evidence type="ECO:0000313" key="2">
    <source>
        <dbReference type="Proteomes" id="UP000602395"/>
    </source>
</evidence>
<comment type="caution">
    <text evidence="1">The sequence shown here is derived from an EMBL/GenBank/DDBJ whole genome shotgun (WGS) entry which is preliminary data.</text>
</comment>
<sequence>MGKRTDGYALWGRAVHRGGIGHTAAAFALLDGVDRVGREHGDDVLSSLASSTRASLLRQAGHHRHAATYDGRALLLVGVASPGAPRRRMADEGQWRQAALLDALVGLAADHLGRLRLPHAARLLDRARDHADPDDGGWLAGRRPRLRIEWVSAELAMYGGDAAKAVGHAEAGCRLAELGGTPERHRVKTILIAAAAAATAGDSRHAAELASDVTRRAADAGLTPLQWASLALRNGLDPRDEQVTEELARTRSELISRGVPFDNA</sequence>
<reference evidence="1 2" key="1">
    <citation type="submission" date="2020-09" db="EMBL/GenBank/DDBJ databases">
        <title>Novel species in genus Gordonia.</title>
        <authorList>
            <person name="Zhang G."/>
        </authorList>
    </citation>
    <scope>NUCLEOTIDE SEQUENCE [LARGE SCALE GENOMIC DNA]</scope>
    <source>
        <strain evidence="1 2">ON-33</strain>
    </source>
</reference>
<gene>
    <name evidence="1" type="ORF">IDF66_15575</name>
</gene>
<name>A0ABR7WDZ3_9ACTN</name>
<proteinExistence type="predicted"/>
<dbReference type="EMBL" id="JACWMS010000003">
    <property type="protein sequence ID" value="MBD1321006.1"/>
    <property type="molecule type" value="Genomic_DNA"/>
</dbReference>
<keyword evidence="2" id="KW-1185">Reference proteome</keyword>
<dbReference type="RefSeq" id="WP_190267652.1">
    <property type="nucleotide sequence ID" value="NZ_BAABAD010000005.1"/>
</dbReference>
<accession>A0ABR7WDZ3</accession>
<organism evidence="1 2">
    <name type="scientific">Gordonia hankookensis</name>
    <dbReference type="NCBI Taxonomy" id="589403"/>
    <lineage>
        <taxon>Bacteria</taxon>
        <taxon>Bacillati</taxon>
        <taxon>Actinomycetota</taxon>
        <taxon>Actinomycetes</taxon>
        <taxon>Mycobacteriales</taxon>
        <taxon>Gordoniaceae</taxon>
        <taxon>Gordonia</taxon>
    </lineage>
</organism>
<evidence type="ECO:0000313" key="1">
    <source>
        <dbReference type="EMBL" id="MBD1321006.1"/>
    </source>
</evidence>